<evidence type="ECO:0000313" key="2">
    <source>
        <dbReference type="EMBL" id="GEK18332.1"/>
    </source>
</evidence>
<gene>
    <name evidence="2" type="ORF">CPE01_20650</name>
</gene>
<evidence type="ECO:0000259" key="1">
    <source>
        <dbReference type="Pfam" id="PF13391"/>
    </source>
</evidence>
<sequence length="337" mass="37194">MSRVLYTSADYLDLTPEDARRQWLSILDRRPVDQGKRQENFNPVETILCLAAMYLVDSSRFSNKAAVNAPRPVPELARLFRRPPTSVIAKMDNLDGARPKGNKNDVLVAAALRSDPQHLAAVYRACLAGARSVGIDPATLPDFLGIEDGGQVWLLGQDELGPSVLELAVEEALGTFADAGYDERETERITLGSVRVGQHRFARAVLGNCGHACVFCGFAAPSAGPSHLLRASHVKPWRDATKRERLHVANGLAACPTHDAAFDQGLLTIEDDLLITVAPSLALDRDRRPEVQLYFGAPHLFERVALPQRATVIDVQYARWHRDHVYRPSDTTVPVRR</sequence>
<keyword evidence="3" id="KW-1185">Reference proteome</keyword>
<keyword evidence="2" id="KW-0378">Hydrolase</keyword>
<evidence type="ECO:0000313" key="3">
    <source>
        <dbReference type="Proteomes" id="UP000321386"/>
    </source>
</evidence>
<dbReference type="EMBL" id="BJUA01000009">
    <property type="protein sequence ID" value="GEK18332.1"/>
    <property type="molecule type" value="Genomic_DNA"/>
</dbReference>
<dbReference type="InterPro" id="IPR003615">
    <property type="entry name" value="HNH_nuc"/>
</dbReference>
<name>A0A510UUJ5_9CELL</name>
<protein>
    <submittedName>
        <fullName evidence="2">Restriction endonuclease</fullName>
    </submittedName>
</protein>
<dbReference type="Proteomes" id="UP000321386">
    <property type="component" value="Unassembled WGS sequence"/>
</dbReference>
<proteinExistence type="predicted"/>
<keyword evidence="2" id="KW-0540">Nuclease</keyword>
<dbReference type="OrthoDB" id="9811869at2"/>
<organism evidence="2 3">
    <name type="scientific">Cellulomonas persica</name>
    <dbReference type="NCBI Taxonomy" id="76861"/>
    <lineage>
        <taxon>Bacteria</taxon>
        <taxon>Bacillati</taxon>
        <taxon>Actinomycetota</taxon>
        <taxon>Actinomycetes</taxon>
        <taxon>Micrococcales</taxon>
        <taxon>Cellulomonadaceae</taxon>
        <taxon>Cellulomonas</taxon>
    </lineage>
</organism>
<dbReference type="Pfam" id="PF13391">
    <property type="entry name" value="HNH_2"/>
    <property type="match status" value="1"/>
</dbReference>
<dbReference type="GO" id="GO:0004519">
    <property type="term" value="F:endonuclease activity"/>
    <property type="evidence" value="ECO:0007669"/>
    <property type="project" value="UniProtKB-KW"/>
</dbReference>
<accession>A0A510UUJ5</accession>
<feature type="domain" description="HNH nuclease" evidence="1">
    <location>
        <begin position="213"/>
        <end position="270"/>
    </location>
</feature>
<keyword evidence="2" id="KW-0255">Endonuclease</keyword>
<reference evidence="2 3" key="1">
    <citation type="submission" date="2019-07" db="EMBL/GenBank/DDBJ databases">
        <title>Whole genome shotgun sequence of Cellulomonas persica NBRC 101101.</title>
        <authorList>
            <person name="Hosoyama A."/>
            <person name="Uohara A."/>
            <person name="Ohji S."/>
            <person name="Ichikawa N."/>
        </authorList>
    </citation>
    <scope>NUCLEOTIDE SEQUENCE [LARGE SCALE GENOMIC DNA]</scope>
    <source>
        <strain evidence="2 3">NBRC 101101</strain>
    </source>
</reference>
<dbReference type="RefSeq" id="WP_146806571.1">
    <property type="nucleotide sequence ID" value="NZ_BJUA01000009.1"/>
</dbReference>
<comment type="caution">
    <text evidence="2">The sequence shown here is derived from an EMBL/GenBank/DDBJ whole genome shotgun (WGS) entry which is preliminary data.</text>
</comment>
<dbReference type="AlphaFoldDB" id="A0A510UUJ5"/>